<organism evidence="1 2">
    <name type="scientific">Clostridium botulinum</name>
    <dbReference type="NCBI Taxonomy" id="1491"/>
    <lineage>
        <taxon>Bacteria</taxon>
        <taxon>Bacillati</taxon>
        <taxon>Bacillota</taxon>
        <taxon>Clostridia</taxon>
        <taxon>Eubacteriales</taxon>
        <taxon>Clostridiaceae</taxon>
        <taxon>Clostridium</taxon>
    </lineage>
</organism>
<dbReference type="InterPro" id="IPR018989">
    <property type="entry name" value="DUF2001"/>
</dbReference>
<dbReference type="RefSeq" id="WP_222651774.1">
    <property type="nucleotide sequence ID" value="NZ_JACBCJ010000007.1"/>
</dbReference>
<gene>
    <name evidence="1" type="ORF">EXM65_12490</name>
</gene>
<comment type="caution">
    <text evidence="1">The sequence shown here is derived from an EMBL/GenBank/DDBJ whole genome shotgun (WGS) entry which is preliminary data.</text>
</comment>
<reference evidence="1 2" key="1">
    <citation type="submission" date="2019-02" db="EMBL/GenBank/DDBJ databases">
        <title>Genome sequencing of Clostridium botulinum clinical isolates.</title>
        <authorList>
            <person name="Brunt J."/>
            <person name="Van Vliet A.H.M."/>
            <person name="Stringer S.C."/>
            <person name="Grant K.A."/>
            <person name="Carter A.C."/>
            <person name="Peck M.W."/>
        </authorList>
    </citation>
    <scope>NUCLEOTIDE SEQUENCE [LARGE SCALE GENOMIC DNA]</scope>
    <source>
        <strain evidence="1 2">H113700579</strain>
    </source>
</reference>
<evidence type="ECO:0000313" key="1">
    <source>
        <dbReference type="EMBL" id="NFA43366.1"/>
    </source>
</evidence>
<name>A0A6M0SSN4_CLOBO</name>
<sequence length="140" mass="15540">MDIANRILTGNSGNVWLNGKLMAQVKAIELKVTGNFEDVNFCGDPSTHTKYTGWNGEGTLTMYKIDSTVIKLIAKAYKTGVMPEIKIITKVTDENTGKSERVSITGITITEFILAKFEAKTNIEEELPLKFSDYDILDTI</sequence>
<dbReference type="InterPro" id="IPR038628">
    <property type="entry name" value="XkdM-like_sf"/>
</dbReference>
<dbReference type="EMBL" id="SGKU01000037">
    <property type="protein sequence ID" value="NFA43366.1"/>
    <property type="molecule type" value="Genomic_DNA"/>
</dbReference>
<evidence type="ECO:0000313" key="2">
    <source>
        <dbReference type="Proteomes" id="UP000472355"/>
    </source>
</evidence>
<dbReference type="Pfam" id="PF09393">
    <property type="entry name" value="DUF2001"/>
    <property type="match status" value="1"/>
</dbReference>
<dbReference type="SUPFAM" id="SSF69279">
    <property type="entry name" value="Phage tail proteins"/>
    <property type="match status" value="1"/>
</dbReference>
<proteinExistence type="predicted"/>
<dbReference type="Gene3D" id="2.30.110.40">
    <property type="entry name" value="Phage tail tube protein"/>
    <property type="match status" value="1"/>
</dbReference>
<accession>A0A6M0SSN4</accession>
<dbReference type="Proteomes" id="UP000472355">
    <property type="component" value="Unassembled WGS sequence"/>
</dbReference>
<protein>
    <submittedName>
        <fullName evidence="1">Terminase</fullName>
    </submittedName>
</protein>
<dbReference type="AlphaFoldDB" id="A0A6M0SSN4"/>